<keyword evidence="3" id="KW-1185">Reference proteome</keyword>
<name>W0AKP4_9SPHN</name>
<organism evidence="2 3">
    <name type="scientific">Sphingomonas sanxanigenens DSM 19645 = NX02</name>
    <dbReference type="NCBI Taxonomy" id="1123269"/>
    <lineage>
        <taxon>Bacteria</taxon>
        <taxon>Pseudomonadati</taxon>
        <taxon>Pseudomonadota</taxon>
        <taxon>Alphaproteobacteria</taxon>
        <taxon>Sphingomonadales</taxon>
        <taxon>Sphingomonadaceae</taxon>
        <taxon>Sphingomonas</taxon>
    </lineage>
</organism>
<dbReference type="AlphaFoldDB" id="W0AKP4"/>
<dbReference type="InterPro" id="IPR039558">
    <property type="entry name" value="TPA1/OFD1_N"/>
</dbReference>
<dbReference type="PATRIC" id="fig|1123269.5.peg.5175"/>
<dbReference type="EMBL" id="CP006644">
    <property type="protein sequence ID" value="AHE56873.1"/>
    <property type="molecule type" value="Genomic_DNA"/>
</dbReference>
<gene>
    <name evidence="2" type="ORF">NX02_26395</name>
</gene>
<reference evidence="2 3" key="1">
    <citation type="submission" date="2013-07" db="EMBL/GenBank/DDBJ databases">
        <title>Completed genome of Sphingomonas sanxanigenens NX02.</title>
        <authorList>
            <person name="Ma T."/>
            <person name="Huang H."/>
            <person name="Wu M."/>
            <person name="Li X."/>
            <person name="Li G."/>
        </authorList>
    </citation>
    <scope>NUCLEOTIDE SEQUENCE [LARGE SCALE GENOMIC DNA]</scope>
    <source>
        <strain evidence="2 3">NX02</strain>
    </source>
</reference>
<evidence type="ECO:0000313" key="3">
    <source>
        <dbReference type="Proteomes" id="UP000018851"/>
    </source>
</evidence>
<dbReference type="HOGENOM" id="CLU_1155800_0_0_5"/>
<dbReference type="GO" id="GO:0005737">
    <property type="term" value="C:cytoplasm"/>
    <property type="evidence" value="ECO:0007669"/>
    <property type="project" value="TreeGrafter"/>
</dbReference>
<proteinExistence type="predicted"/>
<protein>
    <recommendedName>
        <fullName evidence="1">Prolyl 3,4-dihydroxylase TPA1/OFD1 N-terminal domain-containing protein</fullName>
    </recommendedName>
</protein>
<dbReference type="Proteomes" id="UP000018851">
    <property type="component" value="Chromosome"/>
</dbReference>
<dbReference type="STRING" id="1123269.NX02_26395"/>
<accession>W0AKP4</accession>
<dbReference type="Gene3D" id="2.60.120.620">
    <property type="entry name" value="q2cbj1_9rhob like domain"/>
    <property type="match status" value="1"/>
</dbReference>
<dbReference type="PANTHER" id="PTHR12117">
    <property type="entry name" value="HISTONE ACETYLTRANSFERASE COMPLEX"/>
    <property type="match status" value="1"/>
</dbReference>
<dbReference type="GO" id="GO:0006449">
    <property type="term" value="P:regulation of translational termination"/>
    <property type="evidence" value="ECO:0007669"/>
    <property type="project" value="TreeGrafter"/>
</dbReference>
<dbReference type="eggNOG" id="COG3751">
    <property type="taxonomic scope" value="Bacteria"/>
</dbReference>
<sequence>MSEIFVSPERPVAAPALLRLNPDLDRARLSAQFAAHGHVRVEQLFASDAMAAAVRDELEARGDWVQVINSGDKIYELSREVRSQMSFDRLRALDDAVMLGARDGFQHRYESIRLCDDPSVTPPADNVADALTRWMSSKEMLDFVRRVTGHPEIDFADAQATSYAPGDFLTGHDDQVPGKSRHAAYVLGVTQGWRIEWGGLLMFHDRHASAFHGVAPGFNTLDLFQVPSVHSVSLVSPAADRRRLSVTGWLRSRG</sequence>
<evidence type="ECO:0000259" key="1">
    <source>
        <dbReference type="Pfam" id="PF13661"/>
    </source>
</evidence>
<dbReference type="GO" id="GO:0031543">
    <property type="term" value="F:peptidyl-proline dioxygenase activity"/>
    <property type="evidence" value="ECO:0007669"/>
    <property type="project" value="TreeGrafter"/>
</dbReference>
<dbReference type="RefSeq" id="WP_025294972.1">
    <property type="nucleotide sequence ID" value="NZ_CP006644.1"/>
</dbReference>
<dbReference type="PANTHER" id="PTHR12117:SF0">
    <property type="entry name" value="PROLYL 3-HYDROXYLASE OGFOD1"/>
    <property type="match status" value="1"/>
</dbReference>
<dbReference type="InterPro" id="IPR051842">
    <property type="entry name" value="uS12_prolyl_hydroxylase"/>
</dbReference>
<dbReference type="KEGG" id="ssan:NX02_26395"/>
<evidence type="ECO:0000313" key="2">
    <source>
        <dbReference type="EMBL" id="AHE56873.1"/>
    </source>
</evidence>
<dbReference type="Pfam" id="PF13661">
    <property type="entry name" value="2OG-FeII_Oxy_4"/>
    <property type="match status" value="1"/>
</dbReference>
<feature type="domain" description="Prolyl 3,4-dihydroxylase TPA1/OFD1 N-terminal" evidence="1">
    <location>
        <begin position="159"/>
        <end position="251"/>
    </location>
</feature>